<dbReference type="AlphaFoldDB" id="A0A8J2BNI3"/>
<accession>A0A8J2BNI3</accession>
<keyword evidence="2" id="KW-1185">Reference proteome</keyword>
<gene>
    <name evidence="1" type="ORF">MPNT_30026</name>
</gene>
<name>A0A8J2BNI3_9BACT</name>
<dbReference type="Proteomes" id="UP000663859">
    <property type="component" value="Unassembled WGS sequence"/>
</dbReference>
<evidence type="ECO:0000313" key="1">
    <source>
        <dbReference type="EMBL" id="CAF0698810.1"/>
    </source>
</evidence>
<comment type="caution">
    <text evidence="1">The sequence shown here is derived from an EMBL/GenBank/DDBJ whole genome shotgun (WGS) entry which is preliminary data.</text>
</comment>
<protein>
    <submittedName>
        <fullName evidence="1">Uncharacterized protein</fullName>
    </submittedName>
</protein>
<evidence type="ECO:0000313" key="2">
    <source>
        <dbReference type="Proteomes" id="UP000663859"/>
    </source>
</evidence>
<proteinExistence type="predicted"/>
<organism evidence="1 2">
    <name type="scientific">Candidatus Methylacidithermus pantelleriae</name>
    <dbReference type="NCBI Taxonomy" id="2744239"/>
    <lineage>
        <taxon>Bacteria</taxon>
        <taxon>Pseudomonadati</taxon>
        <taxon>Verrucomicrobiota</taxon>
        <taxon>Methylacidiphilae</taxon>
        <taxon>Methylacidiphilales</taxon>
        <taxon>Methylacidiphilaceae</taxon>
        <taxon>Candidatus Methylacidithermus</taxon>
    </lineage>
</organism>
<dbReference type="EMBL" id="CAJNOB010000023">
    <property type="protein sequence ID" value="CAF0698810.1"/>
    <property type="molecule type" value="Genomic_DNA"/>
</dbReference>
<reference evidence="1" key="1">
    <citation type="submission" date="2021-02" db="EMBL/GenBank/DDBJ databases">
        <authorList>
            <person name="Cremers G."/>
            <person name="Picone N."/>
        </authorList>
    </citation>
    <scope>NUCLEOTIDE SEQUENCE</scope>
    <source>
        <strain evidence="1">PQ17</strain>
    </source>
</reference>
<sequence length="55" mass="6125">MSARRPEKAKGINEFRVTFFSSGRMLAVLFLEKQAGTTNRIGSPQAVIPMPRETT</sequence>